<proteinExistence type="predicted"/>
<organism evidence="2 3">
    <name type="scientific">Litchfieldia luteola</name>
    <dbReference type="NCBI Taxonomy" id="682179"/>
    <lineage>
        <taxon>Bacteria</taxon>
        <taxon>Bacillati</taxon>
        <taxon>Bacillota</taxon>
        <taxon>Bacilli</taxon>
        <taxon>Bacillales</taxon>
        <taxon>Bacillaceae</taxon>
        <taxon>Litchfieldia</taxon>
    </lineage>
</organism>
<dbReference type="Proteomes" id="UP001516662">
    <property type="component" value="Unassembled WGS sequence"/>
</dbReference>
<dbReference type="InterPro" id="IPR025418">
    <property type="entry name" value="YrhC-like"/>
</dbReference>
<keyword evidence="1" id="KW-0472">Membrane</keyword>
<keyword evidence="1" id="KW-1133">Transmembrane helix</keyword>
<dbReference type="Pfam" id="PF14143">
    <property type="entry name" value="YrhC"/>
    <property type="match status" value="1"/>
</dbReference>
<feature type="transmembrane region" description="Helical" evidence="1">
    <location>
        <begin position="65"/>
        <end position="85"/>
    </location>
</feature>
<keyword evidence="1" id="KW-0812">Transmembrane</keyword>
<dbReference type="RefSeq" id="WP_193535529.1">
    <property type="nucleotide sequence ID" value="NZ_JADCLJ010000019.1"/>
</dbReference>
<feature type="transmembrane region" description="Helical" evidence="1">
    <location>
        <begin position="40"/>
        <end position="59"/>
    </location>
</feature>
<sequence length="101" mass="11475">MNTNLLAYDIVLIAIKKRGAVVDKNKVKVIQGKVTDYTQFGFILLAVSVFLYIGILIPSEGVHSLQTNLLMGATVLFLILSFYFFRKVIKYKQMLNSEEQQ</sequence>
<gene>
    <name evidence="2" type="ORF">IMZ08_08375</name>
</gene>
<reference evidence="2 3" key="1">
    <citation type="submission" date="2020-10" db="EMBL/GenBank/DDBJ databases">
        <title>Bacillus sp. HD4P25, an endophyte from a halophyte.</title>
        <authorList>
            <person name="Sun J.-Q."/>
        </authorList>
    </citation>
    <scope>NUCLEOTIDE SEQUENCE [LARGE SCALE GENOMIC DNA]</scope>
    <source>
        <strain evidence="2 3">YIM 93174</strain>
    </source>
</reference>
<name>A0ABR9QHU2_9BACI</name>
<evidence type="ECO:0000256" key="1">
    <source>
        <dbReference type="SAM" id="Phobius"/>
    </source>
</evidence>
<protein>
    <submittedName>
        <fullName evidence="2">YrhC family protein</fullName>
    </submittedName>
</protein>
<evidence type="ECO:0000313" key="3">
    <source>
        <dbReference type="Proteomes" id="UP001516662"/>
    </source>
</evidence>
<comment type="caution">
    <text evidence="2">The sequence shown here is derived from an EMBL/GenBank/DDBJ whole genome shotgun (WGS) entry which is preliminary data.</text>
</comment>
<accession>A0ABR9QHU2</accession>
<evidence type="ECO:0000313" key="2">
    <source>
        <dbReference type="EMBL" id="MBE4908067.1"/>
    </source>
</evidence>
<keyword evidence="3" id="KW-1185">Reference proteome</keyword>
<dbReference type="EMBL" id="JADCLJ010000019">
    <property type="protein sequence ID" value="MBE4908067.1"/>
    <property type="molecule type" value="Genomic_DNA"/>
</dbReference>